<keyword evidence="7" id="KW-0472">Membrane</keyword>
<evidence type="ECO:0000256" key="3">
    <source>
        <dbReference type="ARBA" id="ARBA00022452"/>
    </source>
</evidence>
<comment type="subcellular location">
    <subcellularLocation>
        <location evidence="1">Mitochondrion outer membrane</location>
        <topology evidence="1">Multi-pass membrane protein</topology>
    </subcellularLocation>
</comment>
<dbReference type="Proteomes" id="UP000749559">
    <property type="component" value="Unassembled WGS sequence"/>
</dbReference>
<organism evidence="9 10">
    <name type="scientific">Owenia fusiformis</name>
    <name type="common">Polychaete worm</name>
    <dbReference type="NCBI Taxonomy" id="6347"/>
    <lineage>
        <taxon>Eukaryota</taxon>
        <taxon>Metazoa</taxon>
        <taxon>Spiralia</taxon>
        <taxon>Lophotrochozoa</taxon>
        <taxon>Annelida</taxon>
        <taxon>Polychaeta</taxon>
        <taxon>Sedentaria</taxon>
        <taxon>Canalipalpata</taxon>
        <taxon>Sabellida</taxon>
        <taxon>Oweniida</taxon>
        <taxon>Oweniidae</taxon>
        <taxon>Owenia</taxon>
    </lineage>
</organism>
<comment type="caution">
    <text evidence="9">The sequence shown here is derived from an EMBL/GenBank/DDBJ whole genome shotgun (WGS) entry which is preliminary data.</text>
</comment>
<evidence type="ECO:0000313" key="10">
    <source>
        <dbReference type="Proteomes" id="UP000749559"/>
    </source>
</evidence>
<feature type="domain" description="Bacterial surface antigen (D15)" evidence="8">
    <location>
        <begin position="147"/>
        <end position="462"/>
    </location>
</feature>
<dbReference type="OrthoDB" id="1724197at2759"/>
<comment type="similarity">
    <text evidence="2">Belongs to the SAM50/omp85 family.</text>
</comment>
<evidence type="ECO:0000256" key="7">
    <source>
        <dbReference type="ARBA" id="ARBA00023136"/>
    </source>
</evidence>
<evidence type="ECO:0000256" key="4">
    <source>
        <dbReference type="ARBA" id="ARBA00022692"/>
    </source>
</evidence>
<dbReference type="EMBL" id="CAIIXF020000006">
    <property type="protein sequence ID" value="CAH1786234.1"/>
    <property type="molecule type" value="Genomic_DNA"/>
</dbReference>
<evidence type="ECO:0000259" key="8">
    <source>
        <dbReference type="Pfam" id="PF01103"/>
    </source>
</evidence>
<dbReference type="PANTHER" id="PTHR12815:SF18">
    <property type="entry name" value="SORTING AND ASSEMBLY MACHINERY COMPONENT 50 HOMOLOG"/>
    <property type="match status" value="1"/>
</dbReference>
<keyword evidence="10" id="KW-1185">Reference proteome</keyword>
<keyword evidence="3" id="KW-1134">Transmembrane beta strand</keyword>
<evidence type="ECO:0000256" key="2">
    <source>
        <dbReference type="ARBA" id="ARBA00010913"/>
    </source>
</evidence>
<evidence type="ECO:0000313" key="9">
    <source>
        <dbReference type="EMBL" id="CAH1786234.1"/>
    </source>
</evidence>
<dbReference type="PANTHER" id="PTHR12815">
    <property type="entry name" value="SORTING AND ASSEMBLY MACHINERY SAMM50 PROTEIN FAMILY MEMBER"/>
    <property type="match status" value="1"/>
</dbReference>
<dbReference type="InterPro" id="IPR000184">
    <property type="entry name" value="Bac_surfAg_D15"/>
</dbReference>
<dbReference type="GO" id="GO:0005741">
    <property type="term" value="C:mitochondrial outer membrane"/>
    <property type="evidence" value="ECO:0007669"/>
    <property type="project" value="UniProtKB-SubCell"/>
</dbReference>
<proteinExistence type="inferred from homology"/>
<dbReference type="GO" id="GO:0033108">
    <property type="term" value="P:mitochondrial respiratory chain complex assembly"/>
    <property type="evidence" value="ECO:0007669"/>
    <property type="project" value="TreeGrafter"/>
</dbReference>
<dbReference type="InterPro" id="IPR039910">
    <property type="entry name" value="D15-like"/>
</dbReference>
<dbReference type="GO" id="GO:0045040">
    <property type="term" value="P:protein insertion into mitochondrial outer membrane"/>
    <property type="evidence" value="ECO:0007669"/>
    <property type="project" value="TreeGrafter"/>
</dbReference>
<reference evidence="9" key="1">
    <citation type="submission" date="2022-03" db="EMBL/GenBank/DDBJ databases">
        <authorList>
            <person name="Martin C."/>
        </authorList>
    </citation>
    <scope>NUCLEOTIDE SEQUENCE</scope>
</reference>
<sequence length="465" mass="51364">MGVVYAKELPSNGPNQVDDSHSQHEVVEREEVEVDLAKTPAHVQKVHIDGLGRTKNDFVTDEVDELFKAENFEDMIKKCAETKMKLNNLGIFKKISILVDTSKGEKARPDGYEVTFKVEEMRRVGGTLNTHVGTNDGTVSVGAKLPNIFGRGEKFDATYTYGTKNTVGYNATFRRPLKINKKWSSVSSSIYRYSGDFPWSGYSETNTGIDLNFNFKSIFGDHALGWDGVWRDLGCINRQTAFVVREQCGHTLKSSLKHTVVQDHRDNKILPNHGSYLRITEEFAGLGGDVQFLKHDMELQLNRSFILDTVLQLCLAGGVMKGLHGKTMLNDRFYVGGPLTLRGFNLRGAGPNSDGNSLGAETYLCGGLHMYTPLPFRPGKGGFGELFRTHFFVNAGNAVNVDFNTTAIENLQQLVDTVRLTYGMGVVLNLGGVARLELNYCIPVKSQPGDSVNPGVQFGIGVSYL</sequence>
<dbReference type="AlphaFoldDB" id="A0A8S4NWL3"/>
<dbReference type="Gene3D" id="2.40.160.50">
    <property type="entry name" value="membrane protein fhac: a member of the omp85/tpsb transporter family"/>
    <property type="match status" value="1"/>
</dbReference>
<dbReference type="FunFam" id="2.40.160.50:FF:000002">
    <property type="entry name" value="sorting and assembly machinery component 50 homolog"/>
    <property type="match status" value="1"/>
</dbReference>
<evidence type="ECO:0000256" key="5">
    <source>
        <dbReference type="ARBA" id="ARBA00022787"/>
    </source>
</evidence>
<gene>
    <name evidence="9" type="ORF">OFUS_LOCUS12166</name>
</gene>
<accession>A0A8S4NWL3</accession>
<evidence type="ECO:0000256" key="1">
    <source>
        <dbReference type="ARBA" id="ARBA00004374"/>
    </source>
</evidence>
<dbReference type="Pfam" id="PF01103">
    <property type="entry name" value="Omp85"/>
    <property type="match status" value="1"/>
</dbReference>
<keyword evidence="4" id="KW-0812">Transmembrane</keyword>
<name>A0A8S4NWL3_OWEFU</name>
<protein>
    <recommendedName>
        <fullName evidence="8">Bacterial surface antigen (D15) domain-containing protein</fullName>
    </recommendedName>
</protein>
<evidence type="ECO:0000256" key="6">
    <source>
        <dbReference type="ARBA" id="ARBA00023128"/>
    </source>
</evidence>
<keyword evidence="6" id="KW-0496">Mitochondrion</keyword>
<keyword evidence="5" id="KW-1000">Mitochondrion outer membrane</keyword>